<dbReference type="Pfam" id="PF20042">
    <property type="entry name" value="DUF6444"/>
    <property type="match status" value="1"/>
</dbReference>
<evidence type="ECO:0000259" key="3">
    <source>
        <dbReference type="Pfam" id="PF13005"/>
    </source>
</evidence>
<dbReference type="NCBIfam" id="NF033517">
    <property type="entry name" value="transpos_IS66"/>
    <property type="match status" value="1"/>
</dbReference>
<dbReference type="EMBL" id="BNJF01000010">
    <property type="protein sequence ID" value="GHO50999.1"/>
    <property type="molecule type" value="Genomic_DNA"/>
</dbReference>
<dbReference type="Pfam" id="PF03050">
    <property type="entry name" value="DDE_Tnp_IS66"/>
    <property type="match status" value="1"/>
</dbReference>
<dbReference type="PANTHER" id="PTHR33678:SF1">
    <property type="entry name" value="BLL1576 PROTEIN"/>
    <property type="match status" value="1"/>
</dbReference>
<evidence type="ECO:0008006" key="8">
    <source>
        <dbReference type="Google" id="ProtNLM"/>
    </source>
</evidence>
<name>A0A8J3I7J7_9CHLR</name>
<feature type="domain" description="DUF6444" evidence="4">
    <location>
        <begin position="15"/>
        <end position="84"/>
    </location>
</feature>
<evidence type="ECO:0000256" key="1">
    <source>
        <dbReference type="SAM" id="MobiDB-lite"/>
    </source>
</evidence>
<dbReference type="AlphaFoldDB" id="A0A8J3I7J7"/>
<dbReference type="InterPro" id="IPR004291">
    <property type="entry name" value="Transposase_IS66_central"/>
</dbReference>
<comment type="caution">
    <text evidence="6">The sequence shown here is derived from an EMBL/GenBank/DDBJ whole genome shotgun (WGS) entry which is preliminary data.</text>
</comment>
<evidence type="ECO:0000313" key="7">
    <source>
        <dbReference type="Proteomes" id="UP000612362"/>
    </source>
</evidence>
<feature type="compositionally biased region" description="Basic and acidic residues" evidence="1">
    <location>
        <begin position="40"/>
        <end position="49"/>
    </location>
</feature>
<protein>
    <recommendedName>
        <fullName evidence="8">Transposase</fullName>
    </recommendedName>
</protein>
<sequence length="478" mass="54238">MPMDRDAQIDWLIQELTNVRRALDEALQENARLKERICELERKEKKDSHNSGLPPSSDRFARRPRSGRERSGKRPGGQSGHQGQTLLQRHDPDQIVVHRPTHCTHCAFDLRLAPASRTTRRHVLDLPSQPLQVTEHQIQQVVCPGCGALCQAHFPTGVSAPVQYGPSLQALAVYLSHVQLLPYARVSQVLEDLFDHRLSVATIEGFVIRAHRRLEPVEAALKEALVTQEVVHQDETGLYVQGKRHWVHVVSTPQLTHYAHHPKRGREALEAIGIAARLQGLSMHDGWSSYWTYGKGHALCNVHHLRELTFFAEEEHHLWASEMKVLLLLMRELVAQAKAQGWKAFPEHMQTILIEHYQQILEQGYQSVPAPPLARPGKRGKPKQHPARNLLDRLHTHADAVLAFMRDFRVPFDNNLAERDLRMLKVQQKISGCFRSVHGADAFCRVRSYASTMRKQGHHLLSALQTVLAGSPLFPSFS</sequence>
<dbReference type="Proteomes" id="UP000612362">
    <property type="component" value="Unassembled WGS sequence"/>
</dbReference>
<dbReference type="InterPro" id="IPR045618">
    <property type="entry name" value="DUF6444"/>
</dbReference>
<gene>
    <name evidence="5" type="ORF">KSX_64050</name>
    <name evidence="6" type="ORF">KSX_91620</name>
</gene>
<feature type="domain" description="Transposase IS66 zinc-finger binding" evidence="3">
    <location>
        <begin position="100"/>
        <end position="147"/>
    </location>
</feature>
<evidence type="ECO:0000259" key="4">
    <source>
        <dbReference type="Pfam" id="PF20042"/>
    </source>
</evidence>
<evidence type="ECO:0000313" key="6">
    <source>
        <dbReference type="EMBL" id="GHO50999.1"/>
    </source>
</evidence>
<reference evidence="6" key="1">
    <citation type="submission" date="2020-10" db="EMBL/GenBank/DDBJ databases">
        <title>Taxonomic study of unclassified bacteria belonging to the class Ktedonobacteria.</title>
        <authorList>
            <person name="Yabe S."/>
            <person name="Wang C.M."/>
            <person name="Zheng Y."/>
            <person name="Sakai Y."/>
            <person name="Cavaletti L."/>
            <person name="Monciardini P."/>
            <person name="Donadio S."/>
        </authorList>
    </citation>
    <scope>NUCLEOTIDE SEQUENCE</scope>
    <source>
        <strain evidence="6">SOSP1-1</strain>
    </source>
</reference>
<evidence type="ECO:0000313" key="5">
    <source>
        <dbReference type="EMBL" id="GHO48242.1"/>
    </source>
</evidence>
<dbReference type="Pfam" id="PF13005">
    <property type="entry name" value="zf-IS66"/>
    <property type="match status" value="1"/>
</dbReference>
<dbReference type="PANTHER" id="PTHR33678">
    <property type="entry name" value="BLL1576 PROTEIN"/>
    <property type="match status" value="1"/>
</dbReference>
<evidence type="ECO:0000259" key="2">
    <source>
        <dbReference type="Pfam" id="PF03050"/>
    </source>
</evidence>
<feature type="domain" description="Transposase IS66 central" evidence="2">
    <location>
        <begin position="162"/>
        <end position="441"/>
    </location>
</feature>
<dbReference type="InterPro" id="IPR052344">
    <property type="entry name" value="Transposase-related"/>
</dbReference>
<organism evidence="6 7">
    <name type="scientific">Ktedonospora formicarum</name>
    <dbReference type="NCBI Taxonomy" id="2778364"/>
    <lineage>
        <taxon>Bacteria</taxon>
        <taxon>Bacillati</taxon>
        <taxon>Chloroflexota</taxon>
        <taxon>Ktedonobacteria</taxon>
        <taxon>Ktedonobacterales</taxon>
        <taxon>Ktedonobacteraceae</taxon>
        <taxon>Ktedonospora</taxon>
    </lineage>
</organism>
<feature type="region of interest" description="Disordered" evidence="1">
    <location>
        <begin position="40"/>
        <end position="85"/>
    </location>
</feature>
<proteinExistence type="predicted"/>
<dbReference type="EMBL" id="BNJF01000003">
    <property type="protein sequence ID" value="GHO48242.1"/>
    <property type="molecule type" value="Genomic_DNA"/>
</dbReference>
<accession>A0A8J3I7J7</accession>
<keyword evidence="7" id="KW-1185">Reference proteome</keyword>
<dbReference type="InterPro" id="IPR024474">
    <property type="entry name" value="Znf_dom_IS66"/>
</dbReference>